<comment type="caution">
    <text evidence="2">The sequence shown here is derived from an EMBL/GenBank/DDBJ whole genome shotgun (WGS) entry which is preliminary data.</text>
</comment>
<protein>
    <submittedName>
        <fullName evidence="2">Uncharacterized protein</fullName>
    </submittedName>
</protein>
<name>A0A8S0TJL6_OLEEU</name>
<dbReference type="AlphaFoldDB" id="A0A8S0TJL6"/>
<evidence type="ECO:0000313" key="3">
    <source>
        <dbReference type="Proteomes" id="UP000594638"/>
    </source>
</evidence>
<dbReference type="Proteomes" id="UP000594638">
    <property type="component" value="Unassembled WGS sequence"/>
</dbReference>
<evidence type="ECO:0000313" key="2">
    <source>
        <dbReference type="EMBL" id="CAA3004979.1"/>
    </source>
</evidence>
<evidence type="ECO:0000256" key="1">
    <source>
        <dbReference type="SAM" id="MobiDB-lite"/>
    </source>
</evidence>
<reference evidence="2 3" key="1">
    <citation type="submission" date="2019-12" db="EMBL/GenBank/DDBJ databases">
        <authorList>
            <person name="Alioto T."/>
            <person name="Alioto T."/>
            <person name="Gomez Garrido J."/>
        </authorList>
    </citation>
    <scope>NUCLEOTIDE SEQUENCE [LARGE SCALE GENOMIC DNA]</scope>
</reference>
<keyword evidence="3" id="KW-1185">Reference proteome</keyword>
<sequence length="138" mass="16089">MNSSDNPIEDRGYSSMNIFGKHNGGKRKCKHGKEKGKKKSTMIERFLLLLSKWLVLEQILPQFARSHQKAEMSIDEYVSELPSSGPVDDEVLLHLFALWILRVKENGNSYFAVKTPHMRFKFVKYCFEHNNQFFPHKG</sequence>
<dbReference type="Gramene" id="OE9A109736T1">
    <property type="protein sequence ID" value="OE9A109736C1"/>
    <property type="gene ID" value="OE9A109736"/>
</dbReference>
<proteinExistence type="predicted"/>
<dbReference type="EMBL" id="CACTIH010007242">
    <property type="protein sequence ID" value="CAA3004979.1"/>
    <property type="molecule type" value="Genomic_DNA"/>
</dbReference>
<gene>
    <name evidence="2" type="ORF">OLEA9_A109736</name>
</gene>
<feature type="compositionally biased region" description="Basic residues" evidence="1">
    <location>
        <begin position="23"/>
        <end position="37"/>
    </location>
</feature>
<feature type="region of interest" description="Disordered" evidence="1">
    <location>
        <begin position="1"/>
        <end position="37"/>
    </location>
</feature>
<accession>A0A8S0TJL6</accession>
<organism evidence="2 3">
    <name type="scientific">Olea europaea subsp. europaea</name>
    <dbReference type="NCBI Taxonomy" id="158383"/>
    <lineage>
        <taxon>Eukaryota</taxon>
        <taxon>Viridiplantae</taxon>
        <taxon>Streptophyta</taxon>
        <taxon>Embryophyta</taxon>
        <taxon>Tracheophyta</taxon>
        <taxon>Spermatophyta</taxon>
        <taxon>Magnoliopsida</taxon>
        <taxon>eudicotyledons</taxon>
        <taxon>Gunneridae</taxon>
        <taxon>Pentapetalae</taxon>
        <taxon>asterids</taxon>
        <taxon>lamiids</taxon>
        <taxon>Lamiales</taxon>
        <taxon>Oleaceae</taxon>
        <taxon>Oleeae</taxon>
        <taxon>Olea</taxon>
    </lineage>
</organism>